<organism evidence="2 4">
    <name type="scientific">Chryseobacterium muglaense</name>
    <dbReference type="NCBI Taxonomy" id="2893752"/>
    <lineage>
        <taxon>Bacteria</taxon>
        <taxon>Pseudomonadati</taxon>
        <taxon>Bacteroidota</taxon>
        <taxon>Flavobacteriia</taxon>
        <taxon>Flavobacteriales</taxon>
        <taxon>Weeksellaceae</taxon>
        <taxon>Chryseobacterium group</taxon>
        <taxon>Chryseobacterium</taxon>
    </lineage>
</organism>
<protein>
    <recommendedName>
        <fullName evidence="5">Transglycosylase SLT domain-containing protein</fullName>
    </recommendedName>
</protein>
<dbReference type="Proteomes" id="UP001107960">
    <property type="component" value="Unassembled WGS sequence"/>
</dbReference>
<dbReference type="RefSeq" id="WP_191180639.1">
    <property type="nucleotide sequence ID" value="NZ_JACXXP010000027.1"/>
</dbReference>
<reference evidence="3" key="2">
    <citation type="submission" date="2023-07" db="EMBL/GenBank/DDBJ databases">
        <title>Description of novel Chryseobacterium sp. strain C-2.</title>
        <authorList>
            <person name="Saticioglu I.B."/>
        </authorList>
    </citation>
    <scope>NUCLEOTIDE SEQUENCE [LARGE SCALE GENOMIC DNA]</scope>
    <source>
        <strain evidence="3">C-2</strain>
    </source>
</reference>
<evidence type="ECO:0000313" key="1">
    <source>
        <dbReference type="EMBL" id="MBD3906220.1"/>
    </source>
</evidence>
<accession>A0A9Q3UYN3</accession>
<dbReference type="Proteomes" id="UP000603715">
    <property type="component" value="Unassembled WGS sequence"/>
</dbReference>
<gene>
    <name evidence="1" type="ORF">IEW27_16670</name>
    <name evidence="2" type="ORF">LNP80_21605</name>
</gene>
<dbReference type="EMBL" id="JACXXP010000027">
    <property type="protein sequence ID" value="MBD3906220.1"/>
    <property type="molecule type" value="Genomic_DNA"/>
</dbReference>
<dbReference type="AlphaFoldDB" id="A0A9Q3UYN3"/>
<evidence type="ECO:0000313" key="4">
    <source>
        <dbReference type="Proteomes" id="UP001107960"/>
    </source>
</evidence>
<proteinExistence type="predicted"/>
<comment type="caution">
    <text evidence="2">The sequence shown here is derived from an EMBL/GenBank/DDBJ whole genome shotgun (WGS) entry which is preliminary data.</text>
</comment>
<reference evidence="1" key="3">
    <citation type="submission" date="2024-05" db="EMBL/GenBank/DDBJ databases">
        <title>Description of novel Chryseobacterium sp. strain C-2.</title>
        <authorList>
            <person name="Saticioglu I.B."/>
        </authorList>
    </citation>
    <scope>NUCLEOTIDE SEQUENCE</scope>
    <source>
        <strain evidence="1">C-2</strain>
    </source>
</reference>
<evidence type="ECO:0008006" key="5">
    <source>
        <dbReference type="Google" id="ProtNLM"/>
    </source>
</evidence>
<sequence length="547" mass="62435">MFDKANDGSDSNRQDYFIEVIYNETSATSDVMPVSANAEPTKVPKGKSVTVINEPKKGKTPTTCICKEQYRDLIWGGKVSCEFRKKVVQICAELWGESRKMEMANGLMAVMNVETWGSFKAHHREGFKSANDNPKDLIISSFHKDSGSKSSRAVGLIQFTQDALEGMSEFPKSTPATKGTQPRYDALNRLKLSYAQMGEVRQLDKVKKYFEPAKSKIKTPEDIYLHVFAPKGVGKNDNYLLYAKGTDKYDNNKSVDKNNDGIQRKEILKRYYDSKNEGENYKTSEFSCGIISNNKDIKVTGIVTYHIYYTGIIEKHIPKEIKSGYEQKYKYVFHDKDNKEHEICITDWHITTKKLPSRRKIYSKPTHSKIISDRNVTEGQTRRRVIYENGDIAEYGSNNGDTFWRLYESTSGQNELIKMPDSVSYVTYSFSGTQRRYTGPSYFAGFLGALAITGLSISTTGSCFREGSCFPSQFHVNGESIDTIYFWSLGRDQKFIDAMKFFHFRERKAGNNQYFRKLKNVSDGGDLHDNHLHCGNFDESKIKVIKE</sequence>
<name>A0A9Q3UYN3_9FLAO</name>
<evidence type="ECO:0000313" key="2">
    <source>
        <dbReference type="EMBL" id="MCC9036807.1"/>
    </source>
</evidence>
<reference evidence="2" key="1">
    <citation type="submission" date="2021-11" db="EMBL/GenBank/DDBJ databases">
        <title>Description of novel Chryseobacterium species.</title>
        <authorList>
            <person name="Saticioglu I.B."/>
            <person name="Ay H."/>
            <person name="Altun S."/>
            <person name="Duman M."/>
        </authorList>
    </citation>
    <scope>NUCLEOTIDE SEQUENCE</scope>
    <source>
        <strain evidence="2">C-39</strain>
    </source>
</reference>
<evidence type="ECO:0000313" key="3">
    <source>
        <dbReference type="Proteomes" id="UP000603715"/>
    </source>
</evidence>
<dbReference type="EMBL" id="JAJJML010000001">
    <property type="protein sequence ID" value="MCC9036807.1"/>
    <property type="molecule type" value="Genomic_DNA"/>
</dbReference>
<keyword evidence="3" id="KW-1185">Reference proteome</keyword>